<feature type="signal peptide" evidence="1">
    <location>
        <begin position="1"/>
        <end position="22"/>
    </location>
</feature>
<dbReference type="AlphaFoldDB" id="A0A8H3VRF4"/>
<evidence type="ECO:0000313" key="3">
    <source>
        <dbReference type="Proteomes" id="UP000490939"/>
    </source>
</evidence>
<evidence type="ECO:0000256" key="1">
    <source>
        <dbReference type="SAM" id="SignalP"/>
    </source>
</evidence>
<sequence>MNFSISLLQLLGLSIAPTFVTPQGLNVTAISATNGVSVLECWSLASPPQNARGAANYDIGNFEDAFIGVIAPRTRIGYAHAPSIQFSLVIAGLVHIRLPNSTTEAWIQGGKYGFIIAADTVEVSKLGHITEFPGGDDTVIAQFPVAGGVVPEHVVLYEGPCTVGNGIGVAVGI</sequence>
<keyword evidence="3" id="KW-1185">Reference proteome</keyword>
<name>A0A8H3VRF4_VENIN</name>
<keyword evidence="1" id="KW-0732">Signal</keyword>
<organism evidence="2 3">
    <name type="scientific">Venturia inaequalis</name>
    <name type="common">Apple scab fungus</name>
    <dbReference type="NCBI Taxonomy" id="5025"/>
    <lineage>
        <taxon>Eukaryota</taxon>
        <taxon>Fungi</taxon>
        <taxon>Dikarya</taxon>
        <taxon>Ascomycota</taxon>
        <taxon>Pezizomycotina</taxon>
        <taxon>Dothideomycetes</taxon>
        <taxon>Pleosporomycetidae</taxon>
        <taxon>Venturiales</taxon>
        <taxon>Venturiaceae</taxon>
        <taxon>Venturia</taxon>
    </lineage>
</organism>
<evidence type="ECO:0000313" key="2">
    <source>
        <dbReference type="EMBL" id="KAE9991623.1"/>
    </source>
</evidence>
<feature type="chain" id="PRO_5034818431" description="Small secreted protein" evidence="1">
    <location>
        <begin position="23"/>
        <end position="173"/>
    </location>
</feature>
<reference evidence="2 3" key="1">
    <citation type="submission" date="2019-07" db="EMBL/GenBank/DDBJ databases">
        <title>Venturia inaequalis Genome Resource.</title>
        <authorList>
            <person name="Lichtner F.J."/>
        </authorList>
    </citation>
    <scope>NUCLEOTIDE SEQUENCE [LARGE SCALE GENOMIC DNA]</scope>
    <source>
        <strain evidence="2 3">DMI_063113</strain>
    </source>
</reference>
<comment type="caution">
    <text evidence="2">The sequence shown here is derived from an EMBL/GenBank/DDBJ whole genome shotgun (WGS) entry which is preliminary data.</text>
</comment>
<dbReference type="OrthoDB" id="3223416at2759"/>
<protein>
    <recommendedName>
        <fullName evidence="4">Small secreted protein</fullName>
    </recommendedName>
</protein>
<dbReference type="Proteomes" id="UP000490939">
    <property type="component" value="Unassembled WGS sequence"/>
</dbReference>
<evidence type="ECO:0008006" key="4">
    <source>
        <dbReference type="Google" id="ProtNLM"/>
    </source>
</evidence>
<accession>A0A8H3VRF4</accession>
<dbReference type="EMBL" id="WNWR01000088">
    <property type="protein sequence ID" value="KAE9991623.1"/>
    <property type="molecule type" value="Genomic_DNA"/>
</dbReference>
<proteinExistence type="predicted"/>
<gene>
    <name evidence="2" type="ORF">EG327_011319</name>
</gene>